<keyword evidence="2 6" id="KW-0812">Transmembrane</keyword>
<feature type="domain" description="CoV 3a-like viroporin TM" evidence="8">
    <location>
        <begin position="35"/>
        <end position="125"/>
    </location>
</feature>
<feature type="domain" description="CoV 3a-like viroporin CD" evidence="9">
    <location>
        <begin position="129"/>
        <end position="204"/>
    </location>
</feature>
<keyword evidence="5 6" id="KW-0472">Membrane</keyword>
<proteinExistence type="predicted"/>
<feature type="transmembrane region" description="Helical" evidence="7">
    <location>
        <begin position="121"/>
        <end position="140"/>
    </location>
</feature>
<comment type="subcellular location">
    <subcellularLocation>
        <location evidence="1">Host membrane</location>
        <topology evidence="1">Multi-pass membrane protein</topology>
    </subcellularLocation>
</comment>
<evidence type="ECO:0000256" key="1">
    <source>
        <dbReference type="ARBA" id="ARBA00004301"/>
    </source>
</evidence>
<dbReference type="Pfam" id="PF03053">
    <property type="entry name" value="Corona_NS3b"/>
    <property type="match status" value="1"/>
</dbReference>
<dbReference type="GO" id="GO:0033644">
    <property type="term" value="C:host cell membrane"/>
    <property type="evidence" value="ECO:0007669"/>
    <property type="project" value="UniProtKB-SubCell"/>
</dbReference>
<accession>A0AAT9T6E1</accession>
<reference evidence="10" key="1">
    <citation type="journal article" date="2023" name="Nat. Commun.">
        <title>Virus diversity, wildlife-domestic animal circulation and potential zoonotic viruses of small mammals, pangolins and zoo animals.</title>
        <authorList>
            <person name="Cui X."/>
            <person name="Fan K."/>
            <person name="Liang X."/>
            <person name="Gong W."/>
            <person name="Chen W."/>
            <person name="He B."/>
            <person name="Chen X."/>
            <person name="Wang H."/>
            <person name="Wang X."/>
            <person name="Zhang P."/>
            <person name="Lu X."/>
            <person name="Chen R."/>
            <person name="Lin K."/>
            <person name="Liu J."/>
            <person name="Zhai J."/>
            <person name="Liu D.X."/>
            <person name="Shan F."/>
            <person name="Li Y."/>
            <person name="Chen R.A."/>
            <person name="Meng H."/>
            <person name="Li X."/>
            <person name="Mi S."/>
            <person name="Jiang J."/>
            <person name="Zhou N."/>
            <person name="Chen Z."/>
            <person name="Zou J.-J."/>
            <person name="Ge D."/>
            <person name="Yang Q."/>
            <person name="He K."/>
            <person name="Chen T."/>
            <person name="Wu Y.-J."/>
            <person name="Lu H."/>
            <person name="Irwin D.M."/>
            <person name="Shen X."/>
            <person name="Hu Y."/>
            <person name="Lu X."/>
            <person name="Ding C."/>
            <person name="Guan Y."/>
            <person name="Tu C."/>
            <person name="Shen Y."/>
        </authorList>
    </citation>
    <scope>NUCLEOTIDE SEQUENCE</scope>
    <source>
        <strain evidence="10">GZ/L172.18/2022</strain>
    </source>
</reference>
<dbReference type="InterPro" id="IPR046445">
    <property type="entry name" value="a/bCoV_VIROPORIN_3A-like_TM"/>
</dbReference>
<dbReference type="InterPro" id="IPR046446">
    <property type="entry name" value="a/bCoV_VIROPORIN_3A-like_CD"/>
</dbReference>
<evidence type="ECO:0000259" key="9">
    <source>
        <dbReference type="PROSITE" id="PS51967"/>
    </source>
</evidence>
<evidence type="ECO:0000256" key="7">
    <source>
        <dbReference type="SAM" id="Phobius"/>
    </source>
</evidence>
<dbReference type="EMBL" id="OQ297729">
    <property type="protein sequence ID" value="WCZ56009.1"/>
    <property type="molecule type" value="Genomic_RNA"/>
</dbReference>
<evidence type="ECO:0000256" key="3">
    <source>
        <dbReference type="ARBA" id="ARBA00022870"/>
    </source>
</evidence>
<evidence type="ECO:0000313" key="10">
    <source>
        <dbReference type="EMBL" id="WCZ56009.1"/>
    </source>
</evidence>
<name>A0AAT9T6E1_9ALPC</name>
<dbReference type="InterPro" id="IPR004293">
    <property type="entry name" value="Coronavirus_Orf3a/b"/>
</dbReference>
<dbReference type="PROSITE" id="PS51966">
    <property type="entry name" value="COV_VIROPORIN_3A_TM"/>
    <property type="match status" value="1"/>
</dbReference>
<evidence type="ECO:0000256" key="4">
    <source>
        <dbReference type="ARBA" id="ARBA00022989"/>
    </source>
</evidence>
<evidence type="ECO:0000259" key="8">
    <source>
        <dbReference type="PROSITE" id="PS51966"/>
    </source>
</evidence>
<keyword evidence="3 6" id="KW-1043">Host membrane</keyword>
<protein>
    <submittedName>
        <fullName evidence="10">ORF3 protein</fullName>
    </submittedName>
</protein>
<dbReference type="GO" id="GO:0016020">
    <property type="term" value="C:membrane"/>
    <property type="evidence" value="ECO:0007669"/>
    <property type="project" value="UniProtKB-UniRule"/>
</dbReference>
<dbReference type="PROSITE" id="PS51967">
    <property type="entry name" value="COV_VIROPORIN_3A_CD"/>
    <property type="match status" value="1"/>
</dbReference>
<feature type="transmembrane region" description="Helical" evidence="7">
    <location>
        <begin position="70"/>
        <end position="86"/>
    </location>
</feature>
<evidence type="ECO:0000256" key="6">
    <source>
        <dbReference type="PROSITE-ProRule" id="PRU01311"/>
    </source>
</evidence>
<evidence type="ECO:0000256" key="2">
    <source>
        <dbReference type="ARBA" id="ARBA00022692"/>
    </source>
</evidence>
<sequence length="225" mass="25505">MAFLGLFQYTISNAVQNAVQSVNLSTHEAIVLEENLLPLRQASSVTGFLLTSMFVYFFALFKASTLRRNVFLLLLKILALLAYVPILAYCGAILDAIIVAVVIVGRLLYLSYYAWRYKNKLFILLNATTLMFVNGFATYFDSKPFVVLEGGDHYVQIAERFVPFISRDNLYVAIRGKQEQDIQLLRTVELLDGKYIYIFSKCQVVGVTNSCLEEIQLDEYATVSE</sequence>
<feature type="transmembrane region" description="Helical" evidence="7">
    <location>
        <begin position="92"/>
        <end position="109"/>
    </location>
</feature>
<feature type="transmembrane region" description="Helical" evidence="7">
    <location>
        <begin position="42"/>
        <end position="61"/>
    </location>
</feature>
<evidence type="ECO:0000256" key="5">
    <source>
        <dbReference type="ARBA" id="ARBA00023136"/>
    </source>
</evidence>
<organism evidence="10">
    <name type="scientific">Myotis bat alphacoronavirus</name>
    <dbReference type="NCBI Taxonomy" id="3027593"/>
    <lineage>
        <taxon>Viruses</taxon>
        <taxon>Riboviria</taxon>
        <taxon>Orthornavirae</taxon>
        <taxon>Pisuviricota</taxon>
        <taxon>Pisoniviricetes</taxon>
        <taxon>Nidovirales</taxon>
        <taxon>Cornidovirineae</taxon>
        <taxon>Coronaviridae</taxon>
        <taxon>Orthocoronavirinae</taxon>
        <taxon>Alphacoronavirus</taxon>
    </lineage>
</organism>
<keyword evidence="4 6" id="KW-1133">Transmembrane helix</keyword>